<reference evidence="1" key="1">
    <citation type="journal article" date="2023" name="G3 (Bethesda)">
        <title>Whole genome assemblies of Zophobas morio and Tenebrio molitor.</title>
        <authorList>
            <person name="Kaur S."/>
            <person name="Stinson S.A."/>
            <person name="diCenzo G.C."/>
        </authorList>
    </citation>
    <scope>NUCLEOTIDE SEQUENCE</scope>
    <source>
        <strain evidence="1">QUZm001</strain>
    </source>
</reference>
<proteinExistence type="predicted"/>
<dbReference type="AlphaFoldDB" id="A0AA38IWI3"/>
<dbReference type="EMBL" id="JALNTZ010000002">
    <property type="protein sequence ID" value="KAJ3663715.1"/>
    <property type="molecule type" value="Genomic_DNA"/>
</dbReference>
<protein>
    <submittedName>
        <fullName evidence="1">Uncharacterized protein</fullName>
    </submittedName>
</protein>
<dbReference type="Proteomes" id="UP001168821">
    <property type="component" value="Unassembled WGS sequence"/>
</dbReference>
<sequence length="126" mass="13897">MQNPYLLSISTVTTSNVNPHTFLTVSPPPPTYPNFPAAASASVPQSLLPGYFIVAVPTGEAVVRTVPAGGGHGLHYPHFERFILAQGASRHCHSSVYRRRRCTCRRPRYYRHAVCLVCRSYDTGVI</sequence>
<organism evidence="1 2">
    <name type="scientific">Zophobas morio</name>
    <dbReference type="NCBI Taxonomy" id="2755281"/>
    <lineage>
        <taxon>Eukaryota</taxon>
        <taxon>Metazoa</taxon>
        <taxon>Ecdysozoa</taxon>
        <taxon>Arthropoda</taxon>
        <taxon>Hexapoda</taxon>
        <taxon>Insecta</taxon>
        <taxon>Pterygota</taxon>
        <taxon>Neoptera</taxon>
        <taxon>Endopterygota</taxon>
        <taxon>Coleoptera</taxon>
        <taxon>Polyphaga</taxon>
        <taxon>Cucujiformia</taxon>
        <taxon>Tenebrionidae</taxon>
        <taxon>Zophobas</taxon>
    </lineage>
</organism>
<comment type="caution">
    <text evidence="1">The sequence shown here is derived from an EMBL/GenBank/DDBJ whole genome shotgun (WGS) entry which is preliminary data.</text>
</comment>
<gene>
    <name evidence="1" type="ORF">Zmor_007942</name>
</gene>
<accession>A0AA38IWI3</accession>
<keyword evidence="2" id="KW-1185">Reference proteome</keyword>
<name>A0AA38IWI3_9CUCU</name>
<evidence type="ECO:0000313" key="1">
    <source>
        <dbReference type="EMBL" id="KAJ3663715.1"/>
    </source>
</evidence>
<evidence type="ECO:0000313" key="2">
    <source>
        <dbReference type="Proteomes" id="UP001168821"/>
    </source>
</evidence>